<evidence type="ECO:0000256" key="1">
    <source>
        <dbReference type="SAM" id="MobiDB-lite"/>
    </source>
</evidence>
<accession>A0A8S3XH61</accession>
<organism evidence="2 3">
    <name type="scientific">Parnassius apollo</name>
    <name type="common">Apollo butterfly</name>
    <name type="synonym">Papilio apollo</name>
    <dbReference type="NCBI Taxonomy" id="110799"/>
    <lineage>
        <taxon>Eukaryota</taxon>
        <taxon>Metazoa</taxon>
        <taxon>Ecdysozoa</taxon>
        <taxon>Arthropoda</taxon>
        <taxon>Hexapoda</taxon>
        <taxon>Insecta</taxon>
        <taxon>Pterygota</taxon>
        <taxon>Neoptera</taxon>
        <taxon>Endopterygota</taxon>
        <taxon>Lepidoptera</taxon>
        <taxon>Glossata</taxon>
        <taxon>Ditrysia</taxon>
        <taxon>Papilionoidea</taxon>
        <taxon>Papilionidae</taxon>
        <taxon>Parnassiinae</taxon>
        <taxon>Parnassini</taxon>
        <taxon>Parnassius</taxon>
        <taxon>Parnassius</taxon>
    </lineage>
</organism>
<dbReference type="EMBL" id="CAJQZP010001137">
    <property type="protein sequence ID" value="CAG5020714.1"/>
    <property type="molecule type" value="Genomic_DNA"/>
</dbReference>
<dbReference type="OrthoDB" id="416437at2759"/>
<feature type="compositionally biased region" description="Polar residues" evidence="1">
    <location>
        <begin position="67"/>
        <end position="83"/>
    </location>
</feature>
<feature type="compositionally biased region" description="Low complexity" evidence="1">
    <location>
        <begin position="47"/>
        <end position="60"/>
    </location>
</feature>
<comment type="caution">
    <text evidence="2">The sequence shown here is derived from an EMBL/GenBank/DDBJ whole genome shotgun (WGS) entry which is preliminary data.</text>
</comment>
<name>A0A8S3XH61_PARAO</name>
<gene>
    <name evidence="2" type="ORF">PAPOLLO_LOCUS17345</name>
</gene>
<evidence type="ECO:0000313" key="3">
    <source>
        <dbReference type="Proteomes" id="UP000691718"/>
    </source>
</evidence>
<proteinExistence type="predicted"/>
<feature type="compositionally biased region" description="Low complexity" evidence="1">
    <location>
        <begin position="25"/>
        <end position="38"/>
    </location>
</feature>
<evidence type="ECO:0000313" key="2">
    <source>
        <dbReference type="EMBL" id="CAG5020714.1"/>
    </source>
</evidence>
<protein>
    <submittedName>
        <fullName evidence="2">(apollo) hypothetical protein</fullName>
    </submittedName>
</protein>
<dbReference type="AlphaFoldDB" id="A0A8S3XH61"/>
<feature type="region of interest" description="Disordered" evidence="1">
    <location>
        <begin position="25"/>
        <end position="83"/>
    </location>
</feature>
<sequence>MAARKSDTERKRNYRLRKAANLALTSGSLESTTSSSFRSAERSNDAQNGTQQQLTNQQPQSLAAEPAQTTVQPGTSSDQIEVQQAQSTWNTKWKSSIMRFTSIFLDNNFGYTCSVCDRLWFKNNLKPCGTAEGDIGLVHQRKSTTL</sequence>
<reference evidence="2" key="1">
    <citation type="submission" date="2021-04" db="EMBL/GenBank/DDBJ databases">
        <authorList>
            <person name="Tunstrom K."/>
        </authorList>
    </citation>
    <scope>NUCLEOTIDE SEQUENCE</scope>
</reference>
<dbReference type="Proteomes" id="UP000691718">
    <property type="component" value="Unassembled WGS sequence"/>
</dbReference>
<keyword evidence="3" id="KW-1185">Reference proteome</keyword>